<dbReference type="InterPro" id="IPR019629">
    <property type="entry name" value="Uncharacterised_HI1736/YgjV"/>
</dbReference>
<keyword evidence="1" id="KW-0812">Transmembrane</keyword>
<dbReference type="Proteomes" id="UP000199048">
    <property type="component" value="Unassembled WGS sequence"/>
</dbReference>
<protein>
    <submittedName>
        <fullName evidence="2">Inner membrane protein</fullName>
    </submittedName>
</protein>
<dbReference type="RefSeq" id="WP_092037663.1">
    <property type="nucleotide sequence ID" value="NZ_FOTK01000003.1"/>
</dbReference>
<accession>A0A1I4GSF4</accession>
<evidence type="ECO:0000313" key="2">
    <source>
        <dbReference type="EMBL" id="SFL32440.1"/>
    </source>
</evidence>
<organism evidence="2 3">
    <name type="scientific">Methylobacterium pseudosasicola</name>
    <dbReference type="NCBI Taxonomy" id="582667"/>
    <lineage>
        <taxon>Bacteria</taxon>
        <taxon>Pseudomonadati</taxon>
        <taxon>Pseudomonadota</taxon>
        <taxon>Alphaproteobacteria</taxon>
        <taxon>Hyphomicrobiales</taxon>
        <taxon>Methylobacteriaceae</taxon>
        <taxon>Methylobacterium</taxon>
    </lineage>
</organism>
<dbReference type="EMBL" id="FOTK01000003">
    <property type="protein sequence ID" value="SFL32440.1"/>
    <property type="molecule type" value="Genomic_DNA"/>
</dbReference>
<feature type="transmembrane region" description="Helical" evidence="1">
    <location>
        <begin position="89"/>
        <end position="107"/>
    </location>
</feature>
<keyword evidence="1" id="KW-0472">Membrane</keyword>
<keyword evidence="3" id="KW-1185">Reference proteome</keyword>
<sequence>MIAADSVLTWSHLAGTHLDIFGSLGLTLGFTAGIMPRRSWMLAGSAACAACFGAHYLTLGALTGTAMCAISVVQSLVSLTCIGAPRRSGWVHPLFAATTLLAAWLTITTWSGAPSACAALGTLLATAARLQAAPQAMRLLFLGASLSWAGHNLLVGSVFGLTCDLLTLLGLGIALWRALPARPVAAPGYLQA</sequence>
<dbReference type="OrthoDB" id="7993982at2"/>
<feature type="transmembrane region" description="Helical" evidence="1">
    <location>
        <begin position="12"/>
        <end position="33"/>
    </location>
</feature>
<gene>
    <name evidence="2" type="ORF">SAMN05192568_1003182</name>
</gene>
<proteinExistence type="predicted"/>
<evidence type="ECO:0000256" key="1">
    <source>
        <dbReference type="SAM" id="Phobius"/>
    </source>
</evidence>
<name>A0A1I4GSF4_9HYPH</name>
<keyword evidence="1" id="KW-1133">Transmembrane helix</keyword>
<feature type="transmembrane region" description="Helical" evidence="1">
    <location>
        <begin position="153"/>
        <end position="176"/>
    </location>
</feature>
<evidence type="ECO:0000313" key="3">
    <source>
        <dbReference type="Proteomes" id="UP000199048"/>
    </source>
</evidence>
<reference evidence="3" key="1">
    <citation type="submission" date="2016-10" db="EMBL/GenBank/DDBJ databases">
        <authorList>
            <person name="Varghese N."/>
            <person name="Submissions S."/>
        </authorList>
    </citation>
    <scope>NUCLEOTIDE SEQUENCE [LARGE SCALE GENOMIC DNA]</scope>
    <source>
        <strain evidence="3">BL36</strain>
    </source>
</reference>
<dbReference type="AlphaFoldDB" id="A0A1I4GSF4"/>
<dbReference type="Pfam" id="PF10688">
    <property type="entry name" value="Imp-YgjV"/>
    <property type="match status" value="1"/>
</dbReference>
<feature type="transmembrane region" description="Helical" evidence="1">
    <location>
        <begin position="64"/>
        <end position="82"/>
    </location>
</feature>